<dbReference type="Pfam" id="PF18947">
    <property type="entry name" value="HAMP_2"/>
    <property type="match status" value="1"/>
</dbReference>
<keyword evidence="5" id="KW-0472">Membrane</keyword>
<organism evidence="8 9">
    <name type="scientific">Gemmatimonas aurantiaca</name>
    <dbReference type="NCBI Taxonomy" id="173480"/>
    <lineage>
        <taxon>Bacteria</taxon>
        <taxon>Pseudomonadati</taxon>
        <taxon>Gemmatimonadota</taxon>
        <taxon>Gemmatimonadia</taxon>
        <taxon>Gemmatimonadales</taxon>
        <taxon>Gemmatimonadaceae</taxon>
        <taxon>Gemmatimonas</taxon>
    </lineage>
</organism>
<name>A0A3D4V743_9BACT</name>
<dbReference type="PANTHER" id="PTHR43531:SF14">
    <property type="entry name" value="METHYL-ACCEPTING CHEMOTAXIS PROTEIN I-RELATED"/>
    <property type="match status" value="1"/>
</dbReference>
<feature type="domain" description="Methyl-accepting transducer" evidence="6">
    <location>
        <begin position="256"/>
        <end position="485"/>
    </location>
</feature>
<dbReference type="Pfam" id="PF00015">
    <property type="entry name" value="MCPsignal"/>
    <property type="match status" value="1"/>
</dbReference>
<feature type="region of interest" description="Disordered" evidence="4">
    <location>
        <begin position="504"/>
        <end position="526"/>
    </location>
</feature>
<dbReference type="GO" id="GO:0007165">
    <property type="term" value="P:signal transduction"/>
    <property type="evidence" value="ECO:0007669"/>
    <property type="project" value="UniProtKB-KW"/>
</dbReference>
<dbReference type="PANTHER" id="PTHR43531">
    <property type="entry name" value="PROTEIN ICFG"/>
    <property type="match status" value="1"/>
</dbReference>
<dbReference type="EMBL" id="DPIY01000006">
    <property type="protein sequence ID" value="HCT56953.1"/>
    <property type="molecule type" value="Genomic_DNA"/>
</dbReference>
<dbReference type="PROSITE" id="PS50111">
    <property type="entry name" value="CHEMOTAXIS_TRANSDUC_2"/>
    <property type="match status" value="1"/>
</dbReference>
<evidence type="ECO:0000259" key="7">
    <source>
        <dbReference type="PROSITE" id="PS50885"/>
    </source>
</evidence>
<dbReference type="SMART" id="SM00304">
    <property type="entry name" value="HAMP"/>
    <property type="match status" value="2"/>
</dbReference>
<dbReference type="Proteomes" id="UP000264071">
    <property type="component" value="Unassembled WGS sequence"/>
</dbReference>
<keyword evidence="5" id="KW-0812">Transmembrane</keyword>
<dbReference type="GO" id="GO:0006935">
    <property type="term" value="P:chemotaxis"/>
    <property type="evidence" value="ECO:0007669"/>
    <property type="project" value="TreeGrafter"/>
</dbReference>
<evidence type="ECO:0000256" key="1">
    <source>
        <dbReference type="ARBA" id="ARBA00022481"/>
    </source>
</evidence>
<evidence type="ECO:0000256" key="5">
    <source>
        <dbReference type="SAM" id="Phobius"/>
    </source>
</evidence>
<dbReference type="Pfam" id="PF00672">
    <property type="entry name" value="HAMP"/>
    <property type="match status" value="1"/>
</dbReference>
<proteinExistence type="inferred from homology"/>
<feature type="domain" description="HAMP" evidence="7">
    <location>
        <begin position="72"/>
        <end position="146"/>
    </location>
</feature>
<comment type="caution">
    <text evidence="8">The sequence shown here is derived from an EMBL/GenBank/DDBJ whole genome shotgun (WGS) entry which is preliminary data.</text>
</comment>
<reference evidence="8 9" key="1">
    <citation type="journal article" date="2018" name="Nat. Biotechnol.">
        <title>A standardized bacterial taxonomy based on genome phylogeny substantially revises the tree of life.</title>
        <authorList>
            <person name="Parks D.H."/>
            <person name="Chuvochina M."/>
            <person name="Waite D.W."/>
            <person name="Rinke C."/>
            <person name="Skarshewski A."/>
            <person name="Chaumeil P.A."/>
            <person name="Hugenholtz P."/>
        </authorList>
    </citation>
    <scope>NUCLEOTIDE SEQUENCE [LARGE SCALE GENOMIC DNA]</scope>
    <source>
        <strain evidence="8">UBA8844</strain>
    </source>
</reference>
<keyword evidence="3" id="KW-0807">Transducer</keyword>
<dbReference type="Gene3D" id="1.10.287.950">
    <property type="entry name" value="Methyl-accepting chemotaxis protein"/>
    <property type="match status" value="1"/>
</dbReference>
<dbReference type="CDD" id="cd06225">
    <property type="entry name" value="HAMP"/>
    <property type="match status" value="1"/>
</dbReference>
<evidence type="ECO:0000256" key="3">
    <source>
        <dbReference type="PROSITE-ProRule" id="PRU00284"/>
    </source>
</evidence>
<evidence type="ECO:0000313" key="9">
    <source>
        <dbReference type="Proteomes" id="UP000264071"/>
    </source>
</evidence>
<evidence type="ECO:0000313" key="8">
    <source>
        <dbReference type="EMBL" id="HCT56953.1"/>
    </source>
</evidence>
<evidence type="ECO:0000259" key="6">
    <source>
        <dbReference type="PROSITE" id="PS50111"/>
    </source>
</evidence>
<dbReference type="InterPro" id="IPR003660">
    <property type="entry name" value="HAMP_dom"/>
</dbReference>
<keyword evidence="5" id="KW-1133">Transmembrane helix</keyword>
<dbReference type="AlphaFoldDB" id="A0A3D4V743"/>
<comment type="similarity">
    <text evidence="2">Belongs to the methyl-accepting chemotaxis (MCP) protein family.</text>
</comment>
<dbReference type="GO" id="GO:0004888">
    <property type="term" value="F:transmembrane signaling receptor activity"/>
    <property type="evidence" value="ECO:0007669"/>
    <property type="project" value="TreeGrafter"/>
</dbReference>
<gene>
    <name evidence="8" type="ORF">DGD08_07030</name>
</gene>
<sequence length="526" mass="54848">MSGLMSSTRSVSQRVGILIGGLTGIALASDLAALWLLPTLEGNPAIALTRWMLIGTAVVLSCAGGAAYTMVRRTLAPLHEIADRATKLRRNCIAGIERIATGMAHGDLTGKLEATTTLIEIEREDELGELAATVNGIIATCQASIESLNAAQRNVLAIVTDSATLNESARAGDLSRRADIQRHEGSYADLAIGLNRVMDAVSTPLQEASGTLQRVAGRDLTARMEGTYLGDYLVLQTALNEAVGNLDSALQRVAVAASEVSNAGTEISAGSDALAHGAADQAASLEETTSSLTELAAMARNNAQHTVEASRFVQTAHTSTAQGVSEMAQLSIAMERIARSSVETAKIIKTIDEIAFQTNLLALNAAVEAARAGDAGKGFAVVADEVRSLAIRSADAAKSTATMIEESVRHAQEGNQRQGVVQRQLDDIDGQIRQLSGVIDEISATSTQQAQGVDQLTQAAHLMNASTQTVASNAEEAAAAAVELSSQAHSLDELVGNFVLSNRHASSQAHKARRGEGGSTRTRAAA</sequence>
<dbReference type="GO" id="GO:0005886">
    <property type="term" value="C:plasma membrane"/>
    <property type="evidence" value="ECO:0007669"/>
    <property type="project" value="TreeGrafter"/>
</dbReference>
<feature type="transmembrane region" description="Helical" evidence="5">
    <location>
        <begin position="49"/>
        <end position="71"/>
    </location>
</feature>
<accession>A0A3D4V743</accession>
<dbReference type="SUPFAM" id="SSF58104">
    <property type="entry name" value="Methyl-accepting chemotaxis protein (MCP) signaling domain"/>
    <property type="match status" value="1"/>
</dbReference>
<evidence type="ECO:0000256" key="2">
    <source>
        <dbReference type="ARBA" id="ARBA00029447"/>
    </source>
</evidence>
<protein>
    <submittedName>
        <fullName evidence="8">Methyl-accepting chemotaxis protein</fullName>
    </submittedName>
</protein>
<evidence type="ECO:0000256" key="4">
    <source>
        <dbReference type="SAM" id="MobiDB-lite"/>
    </source>
</evidence>
<keyword evidence="1" id="KW-0488">Methylation</keyword>
<dbReference type="InterPro" id="IPR004089">
    <property type="entry name" value="MCPsignal_dom"/>
</dbReference>
<feature type="domain" description="HAMP" evidence="7">
    <location>
        <begin position="199"/>
        <end position="251"/>
    </location>
</feature>
<feature type="transmembrane region" description="Helical" evidence="5">
    <location>
        <begin position="15"/>
        <end position="37"/>
    </location>
</feature>
<dbReference type="OMA" id="SHMLAIN"/>
<dbReference type="InterPro" id="IPR051310">
    <property type="entry name" value="MCP_chemotaxis"/>
</dbReference>
<dbReference type="SMART" id="SM00283">
    <property type="entry name" value="MA"/>
    <property type="match status" value="1"/>
</dbReference>
<dbReference type="Gene3D" id="1.20.120.1530">
    <property type="match status" value="1"/>
</dbReference>
<dbReference type="PROSITE" id="PS50885">
    <property type="entry name" value="HAMP"/>
    <property type="match status" value="2"/>
</dbReference>